<gene>
    <name evidence="4" type="ORF">ACFPFU_25465</name>
</gene>
<dbReference type="InterPro" id="IPR010998">
    <property type="entry name" value="Integrase_recombinase_N"/>
</dbReference>
<evidence type="ECO:0000256" key="2">
    <source>
        <dbReference type="ARBA" id="ARBA00023172"/>
    </source>
</evidence>
<evidence type="ECO:0000256" key="1">
    <source>
        <dbReference type="ARBA" id="ARBA00023125"/>
    </source>
</evidence>
<dbReference type="Gene3D" id="1.10.443.10">
    <property type="entry name" value="Intergrase catalytic core"/>
    <property type="match status" value="1"/>
</dbReference>
<proteinExistence type="predicted"/>
<dbReference type="InterPro" id="IPR050090">
    <property type="entry name" value="Tyrosine_recombinase_XerCD"/>
</dbReference>
<dbReference type="PROSITE" id="PS51898">
    <property type="entry name" value="TYR_RECOMBINASE"/>
    <property type="match status" value="1"/>
</dbReference>
<dbReference type="PANTHER" id="PTHR30349">
    <property type="entry name" value="PHAGE INTEGRASE-RELATED"/>
    <property type="match status" value="1"/>
</dbReference>
<accession>A0ABV9T8Y9</accession>
<dbReference type="InterPro" id="IPR002104">
    <property type="entry name" value="Integrase_catalytic"/>
</dbReference>
<dbReference type="Proteomes" id="UP001595818">
    <property type="component" value="Unassembled WGS sequence"/>
</dbReference>
<dbReference type="SUPFAM" id="SSF56349">
    <property type="entry name" value="DNA breaking-rejoining enzymes"/>
    <property type="match status" value="1"/>
</dbReference>
<dbReference type="RefSeq" id="WP_377069541.1">
    <property type="nucleotide sequence ID" value="NZ_JBHSJJ010000032.1"/>
</dbReference>
<keyword evidence="1" id="KW-0238">DNA-binding</keyword>
<dbReference type="CDD" id="cd01188">
    <property type="entry name" value="INT_RitA_C_like"/>
    <property type="match status" value="1"/>
</dbReference>
<name>A0ABV9T8Y9_9BACT</name>
<sequence>MKKNQTIDELMNEFFDYMRSIHRCEGTLKRYRRNWKRVNAFMQYRGIRFYDGNVGRSYLKHELGNFDYHQLDRQKRDLVNIIEALTEFQESGRVFKGARKHKPKEFHGPWAVDIKAFIEYKKQVIGLSRKTIASYLFYLYPFCCYLNSNKISKKNIKPSGVLAYVERLNPDLAASKHVALNIIKNFFVFLFDQQILHIDFSRIIPRNNYKHQPKLPSTFTDEEIESLLKTIDRGNPRGKRDYSILLLATRLGLRASDICELTFDNILWDRNVIILNQVKTKRKQELPLLPEVGNAIVDYLKHGRPVTGDNHCFIHVYGPYERMHSHDIGNMVRKYMTQAKINYSNRKHGSHCLRHSLASALLKEKVPLPVISEVLGHSSMESTMDYLRIDIAALKKCALEVPPLHTFFYEQKGGKRNG</sequence>
<evidence type="ECO:0000313" key="4">
    <source>
        <dbReference type="EMBL" id="MFC4875074.1"/>
    </source>
</evidence>
<dbReference type="Gene3D" id="1.10.150.130">
    <property type="match status" value="1"/>
</dbReference>
<dbReference type="EMBL" id="JBHSJJ010000032">
    <property type="protein sequence ID" value="MFC4875074.1"/>
    <property type="molecule type" value="Genomic_DNA"/>
</dbReference>
<keyword evidence="5" id="KW-1185">Reference proteome</keyword>
<evidence type="ECO:0000313" key="5">
    <source>
        <dbReference type="Proteomes" id="UP001595818"/>
    </source>
</evidence>
<reference evidence="5" key="1">
    <citation type="journal article" date="2019" name="Int. J. Syst. Evol. Microbiol.">
        <title>The Global Catalogue of Microorganisms (GCM) 10K type strain sequencing project: providing services to taxonomists for standard genome sequencing and annotation.</title>
        <authorList>
            <consortium name="The Broad Institute Genomics Platform"/>
            <consortium name="The Broad Institute Genome Sequencing Center for Infectious Disease"/>
            <person name="Wu L."/>
            <person name="Ma J."/>
        </authorList>
    </citation>
    <scope>NUCLEOTIDE SEQUENCE [LARGE SCALE GENOMIC DNA]</scope>
    <source>
        <strain evidence="5">CGMCC 4.7466</strain>
    </source>
</reference>
<organism evidence="4 5">
    <name type="scientific">Negadavirga shengliensis</name>
    <dbReference type="NCBI Taxonomy" id="1389218"/>
    <lineage>
        <taxon>Bacteria</taxon>
        <taxon>Pseudomonadati</taxon>
        <taxon>Bacteroidota</taxon>
        <taxon>Cytophagia</taxon>
        <taxon>Cytophagales</taxon>
        <taxon>Cyclobacteriaceae</taxon>
        <taxon>Negadavirga</taxon>
    </lineage>
</organism>
<dbReference type="InterPro" id="IPR011010">
    <property type="entry name" value="DNA_brk_join_enz"/>
</dbReference>
<keyword evidence="2" id="KW-0233">DNA recombination</keyword>
<dbReference type="Pfam" id="PF00589">
    <property type="entry name" value="Phage_integrase"/>
    <property type="match status" value="1"/>
</dbReference>
<comment type="caution">
    <text evidence="4">The sequence shown here is derived from an EMBL/GenBank/DDBJ whole genome shotgun (WGS) entry which is preliminary data.</text>
</comment>
<dbReference type="PANTHER" id="PTHR30349:SF90">
    <property type="entry name" value="TYROSINE RECOMBINASE XERD"/>
    <property type="match status" value="1"/>
</dbReference>
<protein>
    <submittedName>
        <fullName evidence="4">Tyrosine-type recombinase/integrase</fullName>
    </submittedName>
</protein>
<evidence type="ECO:0000259" key="3">
    <source>
        <dbReference type="PROSITE" id="PS51898"/>
    </source>
</evidence>
<feature type="domain" description="Tyr recombinase" evidence="3">
    <location>
        <begin position="214"/>
        <end position="399"/>
    </location>
</feature>
<dbReference type="InterPro" id="IPR013762">
    <property type="entry name" value="Integrase-like_cat_sf"/>
</dbReference>